<sequence length="84" mass="9046">MKGRKIAPLSVSSLNFAAHTSYQASYSGRYGITAALYTKGISSFMGAIGHCEDKSQKTREEPPVIADITDLMLRAQTIHSSPGQ</sequence>
<protein>
    <submittedName>
        <fullName evidence="1">Uncharacterized protein</fullName>
    </submittedName>
</protein>
<reference evidence="1" key="1">
    <citation type="journal article" date="2023" name="G3 (Bethesda)">
        <title>A reference genome for the long-term kleptoplast-retaining sea slug Elysia crispata morphotype clarki.</title>
        <authorList>
            <person name="Eastman K.E."/>
            <person name="Pendleton A.L."/>
            <person name="Shaikh M.A."/>
            <person name="Suttiyut T."/>
            <person name="Ogas R."/>
            <person name="Tomko P."/>
            <person name="Gavelis G."/>
            <person name="Widhalm J.R."/>
            <person name="Wisecaver J.H."/>
        </authorList>
    </citation>
    <scope>NUCLEOTIDE SEQUENCE</scope>
    <source>
        <strain evidence="1">ECLA1</strain>
    </source>
</reference>
<dbReference type="EMBL" id="JAWDGP010005274">
    <property type="protein sequence ID" value="KAK3758320.1"/>
    <property type="molecule type" value="Genomic_DNA"/>
</dbReference>
<proteinExistence type="predicted"/>
<gene>
    <name evidence="1" type="ORF">RRG08_004141</name>
</gene>
<comment type="caution">
    <text evidence="1">The sequence shown here is derived from an EMBL/GenBank/DDBJ whole genome shotgun (WGS) entry which is preliminary data.</text>
</comment>
<dbReference type="Proteomes" id="UP001283361">
    <property type="component" value="Unassembled WGS sequence"/>
</dbReference>
<evidence type="ECO:0000313" key="2">
    <source>
        <dbReference type="Proteomes" id="UP001283361"/>
    </source>
</evidence>
<evidence type="ECO:0000313" key="1">
    <source>
        <dbReference type="EMBL" id="KAK3758320.1"/>
    </source>
</evidence>
<dbReference type="AlphaFoldDB" id="A0AAE0YWQ0"/>
<organism evidence="1 2">
    <name type="scientific">Elysia crispata</name>
    <name type="common">lettuce slug</name>
    <dbReference type="NCBI Taxonomy" id="231223"/>
    <lineage>
        <taxon>Eukaryota</taxon>
        <taxon>Metazoa</taxon>
        <taxon>Spiralia</taxon>
        <taxon>Lophotrochozoa</taxon>
        <taxon>Mollusca</taxon>
        <taxon>Gastropoda</taxon>
        <taxon>Heterobranchia</taxon>
        <taxon>Euthyneura</taxon>
        <taxon>Panpulmonata</taxon>
        <taxon>Sacoglossa</taxon>
        <taxon>Placobranchoidea</taxon>
        <taxon>Plakobranchidae</taxon>
        <taxon>Elysia</taxon>
    </lineage>
</organism>
<keyword evidence="2" id="KW-1185">Reference proteome</keyword>
<name>A0AAE0YWQ0_9GAST</name>
<accession>A0AAE0YWQ0</accession>